<sequence length="179" mass="20008">MNAICFVVILGIAACVRADEALREDKTTDDVLVEETTMTAVDYTQKSNGNADQPESKIYDKVDGKNKIKIKRPKGPSKKMASKLLPLLLIPLMIQSQMMPLMLLKLKMMAVKAMMIGKLALFILGLNLLRNAIIGANNIDQQYEQQTLAQSHYGYNGGPEYGSYINRRMLSAGPYWQYS</sequence>
<keyword evidence="1" id="KW-0472">Membrane</keyword>
<dbReference type="CTD" id="41632"/>
<feature type="transmembrane region" description="Helical" evidence="1">
    <location>
        <begin position="116"/>
        <end position="136"/>
    </location>
</feature>
<keyword evidence="1" id="KW-1133">Transmembrane helix</keyword>
<dbReference type="RefSeq" id="XP_024080467.1">
    <property type="nucleotide sequence ID" value="XM_024224699.1"/>
</dbReference>
<keyword evidence="4" id="KW-1185">Reference proteome</keyword>
<evidence type="ECO:0000313" key="4">
    <source>
        <dbReference type="Proteomes" id="UP000494040"/>
    </source>
</evidence>
<dbReference type="InterPro" id="IPR012464">
    <property type="entry name" value="DUF1676"/>
</dbReference>
<dbReference type="Pfam" id="PF07898">
    <property type="entry name" value="DUF1676"/>
    <property type="match status" value="1"/>
</dbReference>
<reference evidence="3" key="1">
    <citation type="submission" date="2022-01" db="UniProtKB">
        <authorList>
            <consortium name="EnsemblMetazoa"/>
        </authorList>
    </citation>
    <scope>IDENTIFICATION</scope>
</reference>
<evidence type="ECO:0000313" key="3">
    <source>
        <dbReference type="EnsemblMetazoa" id="XP_024080464.1"/>
    </source>
</evidence>
<feature type="chain" id="PRO_5035103492" evidence="2">
    <location>
        <begin position="19"/>
        <end position="179"/>
    </location>
</feature>
<dbReference type="OrthoDB" id="6625616at2759"/>
<organism evidence="3 4">
    <name type="scientific">Cimex lectularius</name>
    <name type="common">Bed bug</name>
    <name type="synonym">Acanthia lectularia</name>
    <dbReference type="NCBI Taxonomy" id="79782"/>
    <lineage>
        <taxon>Eukaryota</taxon>
        <taxon>Metazoa</taxon>
        <taxon>Ecdysozoa</taxon>
        <taxon>Arthropoda</taxon>
        <taxon>Hexapoda</taxon>
        <taxon>Insecta</taxon>
        <taxon>Pterygota</taxon>
        <taxon>Neoptera</taxon>
        <taxon>Paraneoptera</taxon>
        <taxon>Hemiptera</taxon>
        <taxon>Heteroptera</taxon>
        <taxon>Panheteroptera</taxon>
        <taxon>Cimicomorpha</taxon>
        <taxon>Cimicidae</taxon>
        <taxon>Cimex</taxon>
    </lineage>
</organism>
<feature type="signal peptide" evidence="2">
    <location>
        <begin position="1"/>
        <end position="18"/>
    </location>
</feature>
<dbReference type="RefSeq" id="XP_024080463.1">
    <property type="nucleotide sequence ID" value="XM_024224695.1"/>
</dbReference>
<dbReference type="RefSeq" id="XP_024080465.1">
    <property type="nucleotide sequence ID" value="XM_024224697.1"/>
</dbReference>
<dbReference type="EnsemblMetazoa" id="XM_024224695.1">
    <property type="protein sequence ID" value="XP_024080463.1"/>
    <property type="gene ID" value="LOC112126171"/>
</dbReference>
<dbReference type="EnsemblMetazoa" id="XM_024224697.1">
    <property type="protein sequence ID" value="XP_024080465.1"/>
    <property type="gene ID" value="LOC112126171"/>
</dbReference>
<dbReference type="AlphaFoldDB" id="A0A8I6TLN7"/>
<dbReference type="RefSeq" id="XP_024080466.1">
    <property type="nucleotide sequence ID" value="XM_024224698.1"/>
</dbReference>
<evidence type="ECO:0000256" key="2">
    <source>
        <dbReference type="SAM" id="SignalP"/>
    </source>
</evidence>
<dbReference type="RefSeq" id="XP_024080464.1">
    <property type="nucleotide sequence ID" value="XM_024224696.1"/>
</dbReference>
<proteinExistence type="predicted"/>
<dbReference type="EnsemblMetazoa" id="XM_024224696.1">
    <property type="protein sequence ID" value="XP_024080464.1"/>
    <property type="gene ID" value="LOC112126171"/>
</dbReference>
<dbReference type="EnsemblMetazoa" id="XM_024224698.1">
    <property type="protein sequence ID" value="XP_024080466.1"/>
    <property type="gene ID" value="LOC112126171"/>
</dbReference>
<dbReference type="EnsemblMetazoa" id="XM_024224699.1">
    <property type="protein sequence ID" value="XP_024080467.1"/>
    <property type="gene ID" value="LOC112126171"/>
</dbReference>
<dbReference type="EnsemblMetazoa" id="XM_024224694.1">
    <property type="protein sequence ID" value="XP_024080462.1"/>
    <property type="gene ID" value="LOC112126171"/>
</dbReference>
<accession>A0A8I6TLN7</accession>
<name>A0A8I6TLN7_CIMLE</name>
<dbReference type="RefSeq" id="XP_024080462.1">
    <property type="nucleotide sequence ID" value="XM_024224694.1"/>
</dbReference>
<dbReference type="GeneID" id="112126171"/>
<dbReference type="OMA" id="AFNMMRN"/>
<dbReference type="KEGG" id="clec:112126171"/>
<protein>
    <submittedName>
        <fullName evidence="3">Uncharacterized protein</fullName>
    </submittedName>
</protein>
<keyword evidence="2" id="KW-0732">Signal</keyword>
<evidence type="ECO:0000256" key="1">
    <source>
        <dbReference type="SAM" id="Phobius"/>
    </source>
</evidence>
<keyword evidence="1" id="KW-0812">Transmembrane</keyword>
<dbReference type="Proteomes" id="UP000494040">
    <property type="component" value="Unassembled WGS sequence"/>
</dbReference>